<keyword evidence="1" id="KW-0479">Metal-binding</keyword>
<dbReference type="Proteomes" id="UP000037178">
    <property type="component" value="Unassembled WGS sequence"/>
</dbReference>
<dbReference type="GO" id="GO:0046872">
    <property type="term" value="F:metal ion binding"/>
    <property type="evidence" value="ECO:0007669"/>
    <property type="project" value="UniProtKB-KW"/>
</dbReference>
<reference evidence="4 5" key="1">
    <citation type="submission" date="2015-06" db="EMBL/GenBank/DDBJ databases">
        <title>Draft genome sequence of an Alphaproteobacteria species associated to the Mediterranean sponge Oscarella lobularis.</title>
        <authorList>
            <person name="Jourda C."/>
            <person name="Santini S."/>
            <person name="Claverie J.-M."/>
        </authorList>
    </citation>
    <scope>NUCLEOTIDE SEQUENCE [LARGE SCALE GENOMIC DNA]</scope>
    <source>
        <strain evidence="4">IGS</strain>
    </source>
</reference>
<keyword evidence="5" id="KW-1185">Reference proteome</keyword>
<dbReference type="STRING" id="1675527.AIOL_000014"/>
<proteinExistence type="inferred from homology"/>
<gene>
    <name evidence="4" type="ORF">AIOL_000014</name>
</gene>
<dbReference type="GO" id="GO:0051499">
    <property type="term" value="F:D-aminoacyl-tRNA deacylase activity"/>
    <property type="evidence" value="ECO:0007669"/>
    <property type="project" value="InterPro"/>
</dbReference>
<dbReference type="AlphaFoldDB" id="A0A0J9EB55"/>
<evidence type="ECO:0000256" key="1">
    <source>
        <dbReference type="ARBA" id="ARBA00022723"/>
    </source>
</evidence>
<dbReference type="InterPro" id="IPR018033">
    <property type="entry name" value="Deacylase_DtdA_archaea"/>
</dbReference>
<protein>
    <submittedName>
        <fullName evidence="4">D-tyrosyl-tRNA(Tyr) deacylase</fullName>
    </submittedName>
</protein>
<dbReference type="SUPFAM" id="SSF142535">
    <property type="entry name" value="AF0625-like"/>
    <property type="match status" value="1"/>
</dbReference>
<dbReference type="Pfam" id="PF04414">
    <property type="entry name" value="tRNA_deacylase"/>
    <property type="match status" value="1"/>
</dbReference>
<dbReference type="EMBL" id="LFTY01000001">
    <property type="protein sequence ID" value="KMW59866.1"/>
    <property type="molecule type" value="Genomic_DNA"/>
</dbReference>
<dbReference type="PANTHER" id="PTHR34667:SF1">
    <property type="entry name" value="D-AMINOACYL-TRNA DEACYLASE"/>
    <property type="match status" value="1"/>
</dbReference>
<dbReference type="InterPro" id="IPR007508">
    <property type="entry name" value="DtdA"/>
</dbReference>
<organism evidence="4 5">
    <name type="scientific">Candidatus Rhodobacter oscarellae</name>
    <dbReference type="NCBI Taxonomy" id="1675527"/>
    <lineage>
        <taxon>Bacteria</taxon>
        <taxon>Pseudomonadati</taxon>
        <taxon>Pseudomonadota</taxon>
        <taxon>Alphaproteobacteria</taxon>
        <taxon>Rhodobacterales</taxon>
        <taxon>Rhodobacter group</taxon>
        <taxon>Rhodobacter</taxon>
    </lineage>
</organism>
<accession>A0A0J9EB55</accession>
<keyword evidence="2" id="KW-0378">Hydrolase</keyword>
<dbReference type="Gene3D" id="3.40.50.10700">
    <property type="entry name" value="AF0625-like"/>
    <property type="match status" value="1"/>
</dbReference>
<sequence length="299" mass="34108">MLLILFFVWLFGHFHCVGHIFQSLPRVHCWKLIRCPYISYRMDLLIAYRDDPAGHNMAKFLSKEMTLDDNIFRGKYYDLIVIPTPTIFADWLEEKYDYDGFVFLSKHAAESGVLALTCHSTGNFSDAKFGGNSRQIAIPKPDLQKTYLQTLKKNQSQFSEFQITIEATHHGPTALTKPSIFIEIGTTEKQWTDVSLCNSVATLVHQVLSQPIKKHPVAICFGGTHYPTKFTYELLEGKYSLGTVMPKHTLDFLDEELFSHILTQNNMAKTVLLDWKGLGSNKDKVLNLLKSTDLDVIKL</sequence>
<evidence type="ECO:0000313" key="4">
    <source>
        <dbReference type="EMBL" id="KMW59866.1"/>
    </source>
</evidence>
<dbReference type="HAMAP" id="MF_00562">
    <property type="entry name" value="Deacylase_DtdA"/>
    <property type="match status" value="1"/>
</dbReference>
<name>A0A0J9EB55_9RHOB</name>
<evidence type="ECO:0000256" key="3">
    <source>
        <dbReference type="ARBA" id="ARBA00022833"/>
    </source>
</evidence>
<comment type="caution">
    <text evidence="4">The sequence shown here is derived from an EMBL/GenBank/DDBJ whole genome shotgun (WGS) entry which is preliminary data.</text>
</comment>
<evidence type="ECO:0000256" key="2">
    <source>
        <dbReference type="ARBA" id="ARBA00022801"/>
    </source>
</evidence>
<dbReference type="GO" id="GO:0019478">
    <property type="term" value="P:D-amino acid catabolic process"/>
    <property type="evidence" value="ECO:0007669"/>
    <property type="project" value="InterPro"/>
</dbReference>
<dbReference type="PATRIC" id="fig|1675527.3.peg.23"/>
<dbReference type="PANTHER" id="PTHR34667">
    <property type="entry name" value="D-AMINOACYL-TRNA DEACYLASE"/>
    <property type="match status" value="1"/>
</dbReference>
<dbReference type="Gene3D" id="3.40.630.50">
    <property type="entry name" value="AF0625-like"/>
    <property type="match status" value="1"/>
</dbReference>
<keyword evidence="3" id="KW-0862">Zinc</keyword>
<dbReference type="PIRSF" id="PIRSF016210">
    <property type="entry name" value="UCP016210"/>
    <property type="match status" value="1"/>
</dbReference>
<evidence type="ECO:0000313" key="5">
    <source>
        <dbReference type="Proteomes" id="UP000037178"/>
    </source>
</evidence>